<sequence>MTAIALGLLAGAGMALIVAAVLRPAERTATASSRPAFSRLNDALMRAGLERTPVAAFLAATAISGLSLGAVALLTTGILVLGALGLAIGCWLPFALLAWRANQRRRANRGVWPEVVDHLIASVRSGLGLPDALEQLSRTGPESLRDDFAVFGRHYRATGSFAHAVVETKSRLADPTADRLLETLRMAREVGGTELVSVLRALSGYLRDEQAVRHEAEARQSWVMNAARLGVVAPWLVLLLLATRPEAAAAYNTPGGTMVILGGLVASVLAYRLMVVIGRFRDDGRWFA</sequence>
<dbReference type="Proteomes" id="UP000274391">
    <property type="component" value="Unassembled WGS sequence"/>
</dbReference>
<evidence type="ECO:0000256" key="4">
    <source>
        <dbReference type="ARBA" id="ARBA00022989"/>
    </source>
</evidence>
<organism evidence="8 9">
    <name type="scientific">Gulosibacter macacae</name>
    <dbReference type="NCBI Taxonomy" id="2488791"/>
    <lineage>
        <taxon>Bacteria</taxon>
        <taxon>Bacillati</taxon>
        <taxon>Actinomycetota</taxon>
        <taxon>Actinomycetes</taxon>
        <taxon>Micrococcales</taxon>
        <taxon>Microbacteriaceae</taxon>
        <taxon>Gulosibacter</taxon>
    </lineage>
</organism>
<comment type="caution">
    <text evidence="8">The sequence shown here is derived from an EMBL/GenBank/DDBJ whole genome shotgun (WGS) entry which is preliminary data.</text>
</comment>
<keyword evidence="4 6" id="KW-1133">Transmembrane helix</keyword>
<keyword evidence="9" id="KW-1185">Reference proteome</keyword>
<proteinExistence type="predicted"/>
<feature type="transmembrane region" description="Helical" evidence="6">
    <location>
        <begin position="54"/>
        <end position="72"/>
    </location>
</feature>
<dbReference type="EMBL" id="RQVS01000001">
    <property type="protein sequence ID" value="RRJ88640.1"/>
    <property type="molecule type" value="Genomic_DNA"/>
</dbReference>
<name>A0A3P3W0Z5_9MICO</name>
<dbReference type="Pfam" id="PF00482">
    <property type="entry name" value="T2SSF"/>
    <property type="match status" value="1"/>
</dbReference>
<accession>A0A3P3W0Z5</accession>
<feature type="transmembrane region" description="Helical" evidence="6">
    <location>
        <begin position="78"/>
        <end position="99"/>
    </location>
</feature>
<dbReference type="AlphaFoldDB" id="A0A3P3W0Z5"/>
<feature type="transmembrane region" description="Helical" evidence="6">
    <location>
        <begin position="255"/>
        <end position="275"/>
    </location>
</feature>
<evidence type="ECO:0000256" key="2">
    <source>
        <dbReference type="ARBA" id="ARBA00022475"/>
    </source>
</evidence>
<dbReference type="OrthoDB" id="3217742at2"/>
<reference evidence="8 9" key="1">
    <citation type="submission" date="2018-11" db="EMBL/GenBank/DDBJ databases">
        <title>YIM 102482-1 draft genome.</title>
        <authorList>
            <person name="Li G."/>
            <person name="Jiang Y."/>
        </authorList>
    </citation>
    <scope>NUCLEOTIDE SEQUENCE [LARGE SCALE GENOMIC DNA]</scope>
    <source>
        <strain evidence="8 9">YIM 102482-1</strain>
    </source>
</reference>
<dbReference type="GO" id="GO:0005886">
    <property type="term" value="C:plasma membrane"/>
    <property type="evidence" value="ECO:0007669"/>
    <property type="project" value="UniProtKB-SubCell"/>
</dbReference>
<evidence type="ECO:0000313" key="9">
    <source>
        <dbReference type="Proteomes" id="UP000274391"/>
    </source>
</evidence>
<evidence type="ECO:0000256" key="5">
    <source>
        <dbReference type="ARBA" id="ARBA00023136"/>
    </source>
</evidence>
<keyword evidence="5 6" id="KW-0472">Membrane</keyword>
<evidence type="ECO:0000256" key="1">
    <source>
        <dbReference type="ARBA" id="ARBA00004651"/>
    </source>
</evidence>
<feature type="transmembrane region" description="Helical" evidence="6">
    <location>
        <begin position="222"/>
        <end position="243"/>
    </location>
</feature>
<evidence type="ECO:0000256" key="6">
    <source>
        <dbReference type="SAM" id="Phobius"/>
    </source>
</evidence>
<comment type="subcellular location">
    <subcellularLocation>
        <location evidence="1">Cell membrane</location>
        <topology evidence="1">Multi-pass membrane protein</topology>
    </subcellularLocation>
</comment>
<keyword evidence="2" id="KW-1003">Cell membrane</keyword>
<evidence type="ECO:0000313" key="8">
    <source>
        <dbReference type="EMBL" id="RRJ88640.1"/>
    </source>
</evidence>
<protein>
    <submittedName>
        <fullName evidence="8">Type II secretion system protein F</fullName>
    </submittedName>
</protein>
<dbReference type="PANTHER" id="PTHR35007:SF1">
    <property type="entry name" value="PILUS ASSEMBLY PROTEIN"/>
    <property type="match status" value="1"/>
</dbReference>
<dbReference type="RefSeq" id="WP_124968724.1">
    <property type="nucleotide sequence ID" value="NZ_RQVS01000001.1"/>
</dbReference>
<dbReference type="InterPro" id="IPR018076">
    <property type="entry name" value="T2SS_GspF_dom"/>
</dbReference>
<gene>
    <name evidence="8" type="ORF">EG850_00380</name>
</gene>
<feature type="domain" description="Type II secretion system protein GspF" evidence="7">
    <location>
        <begin position="117"/>
        <end position="241"/>
    </location>
</feature>
<dbReference type="PANTHER" id="PTHR35007">
    <property type="entry name" value="INTEGRAL MEMBRANE PROTEIN-RELATED"/>
    <property type="match status" value="1"/>
</dbReference>
<evidence type="ECO:0000256" key="3">
    <source>
        <dbReference type="ARBA" id="ARBA00022692"/>
    </source>
</evidence>
<evidence type="ECO:0000259" key="7">
    <source>
        <dbReference type="Pfam" id="PF00482"/>
    </source>
</evidence>
<feature type="transmembrane region" description="Helical" evidence="6">
    <location>
        <begin position="6"/>
        <end position="25"/>
    </location>
</feature>
<keyword evidence="3 6" id="KW-0812">Transmembrane</keyword>